<dbReference type="Proteomes" id="UP000094378">
    <property type="component" value="Chromosome"/>
</dbReference>
<dbReference type="EMBL" id="CP017015">
    <property type="protein sequence ID" value="AOG60513.1"/>
    <property type="molecule type" value="Genomic_DNA"/>
</dbReference>
<accession>A0A1B3SKS0</accession>
<dbReference type="InterPro" id="IPR006640">
    <property type="entry name" value="SprT-like_domain"/>
</dbReference>
<evidence type="ECO:0000259" key="1">
    <source>
        <dbReference type="Pfam" id="PF10263"/>
    </source>
</evidence>
<protein>
    <recommendedName>
        <fullName evidence="1">SprT-like domain-containing protein</fullName>
    </recommendedName>
</protein>
<proteinExistence type="predicted"/>
<evidence type="ECO:0000313" key="3">
    <source>
        <dbReference type="Proteomes" id="UP000094378"/>
    </source>
</evidence>
<dbReference type="GO" id="GO:0006950">
    <property type="term" value="P:response to stress"/>
    <property type="evidence" value="ECO:0007669"/>
    <property type="project" value="UniProtKB-ARBA"/>
</dbReference>
<dbReference type="STRING" id="216938.SHELI_v1c05620"/>
<dbReference type="Pfam" id="PF10263">
    <property type="entry name" value="SprT-like"/>
    <property type="match status" value="1"/>
</dbReference>
<dbReference type="AlphaFoldDB" id="A0A1B3SKS0"/>
<sequence>MIDDLILELSLIHHQINKKLFNKELKKIKINISDNKRLKTKLKLGHFEANSGWEDNDMQIIIWTLALDGDPYNIISVLIHEMVHQWNFQHNIKDVENNGRHNKKFRDKALSIGLEIPKTIRGDKTNKHGRGFDRTNLSKILKDIIKKDLDFNWDILKFKHRNAIEYESKSYSQRYTYYCLCIFDNRNFSFSSSKKMKIKCLICNNEFKIK</sequence>
<name>A0A1B3SKS0_9MOLU</name>
<evidence type="ECO:0000313" key="2">
    <source>
        <dbReference type="EMBL" id="AOG60513.1"/>
    </source>
</evidence>
<organism evidence="2 3">
    <name type="scientific">Spiroplasma helicoides</name>
    <dbReference type="NCBI Taxonomy" id="216938"/>
    <lineage>
        <taxon>Bacteria</taxon>
        <taxon>Bacillati</taxon>
        <taxon>Mycoplasmatota</taxon>
        <taxon>Mollicutes</taxon>
        <taxon>Entomoplasmatales</taxon>
        <taxon>Spiroplasmataceae</taxon>
        <taxon>Spiroplasma</taxon>
    </lineage>
</organism>
<gene>
    <name evidence="2" type="ORF">SHELI_v1c05620</name>
</gene>
<feature type="domain" description="SprT-like" evidence="1">
    <location>
        <begin position="12"/>
        <end position="113"/>
    </location>
</feature>
<dbReference type="KEGG" id="shj:SHELI_v1c05620"/>
<reference evidence="2 3" key="1">
    <citation type="submission" date="2016-08" db="EMBL/GenBank/DDBJ databases">
        <title>Complete genome sequence of Spiroplasma helicoides TABS-2 (DSM 22551).</title>
        <authorList>
            <person name="Shen W.-Y."/>
            <person name="Lo W.-S."/>
            <person name="Lai Y.-C."/>
            <person name="Kuo C.-H."/>
        </authorList>
    </citation>
    <scope>NUCLEOTIDE SEQUENCE [LARGE SCALE GENOMIC DNA]</scope>
    <source>
        <strain evidence="2 3">TABS-2</strain>
    </source>
</reference>
<keyword evidence="3" id="KW-1185">Reference proteome</keyword>